<accession>E3N996</accession>
<reference evidence="1" key="1">
    <citation type="submission" date="2007-07" db="EMBL/GenBank/DDBJ databases">
        <title>PCAP assembly of the Caenorhabditis remanei genome.</title>
        <authorList>
            <consortium name="The Caenorhabditis remanei Sequencing Consortium"/>
            <person name="Wilson R.K."/>
        </authorList>
    </citation>
    <scope>NUCLEOTIDE SEQUENCE [LARGE SCALE GENOMIC DNA]</scope>
    <source>
        <strain evidence="1">PB4641</strain>
    </source>
</reference>
<proteinExistence type="predicted"/>
<evidence type="ECO:0000313" key="1">
    <source>
        <dbReference type="EMBL" id="EFO90167.1"/>
    </source>
</evidence>
<dbReference type="AlphaFoldDB" id="E3N996"/>
<dbReference type="Proteomes" id="UP000008281">
    <property type="component" value="Unassembled WGS sequence"/>
</dbReference>
<evidence type="ECO:0000313" key="2">
    <source>
        <dbReference type="Proteomes" id="UP000008281"/>
    </source>
</evidence>
<gene>
    <name evidence="1" type="ORF">CRE_24198</name>
</gene>
<keyword evidence="2" id="KW-1185">Reference proteome</keyword>
<organism evidence="2">
    <name type="scientific">Caenorhabditis remanei</name>
    <name type="common">Caenorhabditis vulgaris</name>
    <dbReference type="NCBI Taxonomy" id="31234"/>
    <lineage>
        <taxon>Eukaryota</taxon>
        <taxon>Metazoa</taxon>
        <taxon>Ecdysozoa</taxon>
        <taxon>Nematoda</taxon>
        <taxon>Chromadorea</taxon>
        <taxon>Rhabditida</taxon>
        <taxon>Rhabditina</taxon>
        <taxon>Rhabditomorpha</taxon>
        <taxon>Rhabditoidea</taxon>
        <taxon>Rhabditidae</taxon>
        <taxon>Peloderinae</taxon>
        <taxon>Caenorhabditis</taxon>
    </lineage>
</organism>
<protein>
    <submittedName>
        <fullName evidence="1">Uncharacterized protein</fullName>
    </submittedName>
</protein>
<dbReference type="EMBL" id="DS268563">
    <property type="protein sequence ID" value="EFO90167.1"/>
    <property type="molecule type" value="Genomic_DNA"/>
</dbReference>
<name>E3N996_CAERE</name>
<sequence length="69" mass="8337">MRILNLNWILNPIFETMLSIKKTFFLPKVSNRCESVFFIGEEKEFSQIFRHFILTNFDILVSYVFSLRN</sequence>
<dbReference type="InParanoid" id="E3N996"/>
<dbReference type="HOGENOM" id="CLU_2778288_0_0_1"/>